<dbReference type="AlphaFoldDB" id="A0A9P6CS62"/>
<proteinExistence type="predicted"/>
<dbReference type="InterPro" id="IPR032675">
    <property type="entry name" value="LRR_dom_sf"/>
</dbReference>
<name>A0A9P6CS62_9AGAR</name>
<dbReference type="Proteomes" id="UP000807469">
    <property type="component" value="Unassembled WGS sequence"/>
</dbReference>
<dbReference type="OrthoDB" id="2884925at2759"/>
<evidence type="ECO:0000313" key="1">
    <source>
        <dbReference type="EMBL" id="KAF9471805.1"/>
    </source>
</evidence>
<keyword evidence="2" id="KW-1185">Reference proteome</keyword>
<comment type="caution">
    <text evidence="1">The sequence shown here is derived from an EMBL/GenBank/DDBJ whole genome shotgun (WGS) entry which is preliminary data.</text>
</comment>
<evidence type="ECO:0008006" key="3">
    <source>
        <dbReference type="Google" id="ProtNLM"/>
    </source>
</evidence>
<sequence>MNTLPYDVVQDIFIHSLPPYPLRSYDMRSEDIRRHQLMPMILCHVCTFWRMVAFTTPILWSHLSAHFTIDEFESDFDWYIVSENQIEFIRWWKSHQGSVIPPFLTFTATVGYVQNQYRPQHKKPLASESKEFLLGYLMSAQYLDIDVFLWHRVGDIAKEGGLVSFPHLHTVIEDVAEVQSTDLIIPFLRVHHGSSPPLTSISRFHIDGVILPSDAIFADTGIHIHDWARLTHVSMVDVHMSFRFWDSLFRSARNLESGYFHIIHLGRRNIANPGLGKCSLTHLTTLAVICEFKQIDEYIAYPLSRLFNNLHLPALCTLSLCSSVDTWKDQNSFAELSYAICAAPNLTTLNLQDCHISMEGYIELLWKPTSSLIHLRLENSNYYSTEYVMNSLDIFIRGVSNHDGGWLDLEDPACRVRAITFIICQLPDVEEFARTRILEFAEKLPRIKFELTSQSHFKEMREQWREWGTL</sequence>
<dbReference type="SUPFAM" id="SSF52047">
    <property type="entry name" value="RNI-like"/>
    <property type="match status" value="1"/>
</dbReference>
<dbReference type="Gene3D" id="3.80.10.10">
    <property type="entry name" value="Ribonuclease Inhibitor"/>
    <property type="match status" value="1"/>
</dbReference>
<organism evidence="1 2">
    <name type="scientific">Pholiota conissans</name>
    <dbReference type="NCBI Taxonomy" id="109636"/>
    <lineage>
        <taxon>Eukaryota</taxon>
        <taxon>Fungi</taxon>
        <taxon>Dikarya</taxon>
        <taxon>Basidiomycota</taxon>
        <taxon>Agaricomycotina</taxon>
        <taxon>Agaricomycetes</taxon>
        <taxon>Agaricomycetidae</taxon>
        <taxon>Agaricales</taxon>
        <taxon>Agaricineae</taxon>
        <taxon>Strophariaceae</taxon>
        <taxon>Pholiota</taxon>
    </lineage>
</organism>
<dbReference type="EMBL" id="MU155619">
    <property type="protein sequence ID" value="KAF9471805.1"/>
    <property type="molecule type" value="Genomic_DNA"/>
</dbReference>
<evidence type="ECO:0000313" key="2">
    <source>
        <dbReference type="Proteomes" id="UP000807469"/>
    </source>
</evidence>
<accession>A0A9P6CS62</accession>
<protein>
    <recommendedName>
        <fullName evidence="3">F-box domain-containing protein</fullName>
    </recommendedName>
</protein>
<gene>
    <name evidence="1" type="ORF">BDN70DRAFT_887721</name>
</gene>
<reference evidence="1" key="1">
    <citation type="submission" date="2020-11" db="EMBL/GenBank/DDBJ databases">
        <authorList>
            <consortium name="DOE Joint Genome Institute"/>
            <person name="Ahrendt S."/>
            <person name="Riley R."/>
            <person name="Andreopoulos W."/>
            <person name="Labutti K."/>
            <person name="Pangilinan J."/>
            <person name="Ruiz-Duenas F.J."/>
            <person name="Barrasa J.M."/>
            <person name="Sanchez-Garcia M."/>
            <person name="Camarero S."/>
            <person name="Miyauchi S."/>
            <person name="Serrano A."/>
            <person name="Linde D."/>
            <person name="Babiker R."/>
            <person name="Drula E."/>
            <person name="Ayuso-Fernandez I."/>
            <person name="Pacheco R."/>
            <person name="Padilla G."/>
            <person name="Ferreira P."/>
            <person name="Barriuso J."/>
            <person name="Kellner H."/>
            <person name="Castanera R."/>
            <person name="Alfaro M."/>
            <person name="Ramirez L."/>
            <person name="Pisabarro A.G."/>
            <person name="Kuo A."/>
            <person name="Tritt A."/>
            <person name="Lipzen A."/>
            <person name="He G."/>
            <person name="Yan M."/>
            <person name="Ng V."/>
            <person name="Cullen D."/>
            <person name="Martin F."/>
            <person name="Rosso M.-N."/>
            <person name="Henrissat B."/>
            <person name="Hibbett D."/>
            <person name="Martinez A.T."/>
            <person name="Grigoriev I.V."/>
        </authorList>
    </citation>
    <scope>NUCLEOTIDE SEQUENCE</scope>
    <source>
        <strain evidence="1">CIRM-BRFM 674</strain>
    </source>
</reference>